<proteinExistence type="predicted"/>
<evidence type="ECO:0000313" key="3">
    <source>
        <dbReference type="Proteomes" id="UP001501725"/>
    </source>
</evidence>
<dbReference type="InterPro" id="IPR023875">
    <property type="entry name" value="DNA_repair_put"/>
</dbReference>
<reference evidence="3" key="1">
    <citation type="journal article" date="2019" name="Int. J. Syst. Evol. Microbiol.">
        <title>The Global Catalogue of Microorganisms (GCM) 10K type strain sequencing project: providing services to taxonomists for standard genome sequencing and annotation.</title>
        <authorList>
            <consortium name="The Broad Institute Genomics Platform"/>
            <consortium name="The Broad Institute Genome Sequencing Center for Infectious Disease"/>
            <person name="Wu L."/>
            <person name="Ma J."/>
        </authorList>
    </citation>
    <scope>NUCLEOTIDE SEQUENCE [LARGE SCALE GENOMIC DNA]</scope>
    <source>
        <strain evidence="3">JCM 17919</strain>
    </source>
</reference>
<gene>
    <name evidence="2" type="ORF">GCM10023184_13760</name>
</gene>
<protein>
    <submittedName>
        <fullName evidence="2">TIGR03915 family putative DNA repair protein</fullName>
    </submittedName>
</protein>
<dbReference type="Pfam" id="PF13566">
    <property type="entry name" value="DUF4130"/>
    <property type="match status" value="1"/>
</dbReference>
<dbReference type="InterPro" id="IPR025404">
    <property type="entry name" value="DUF4130"/>
</dbReference>
<feature type="domain" description="DUF4130" evidence="1">
    <location>
        <begin position="85"/>
        <end position="252"/>
    </location>
</feature>
<dbReference type="NCBIfam" id="TIGR03915">
    <property type="entry name" value="SAM_7_link_chp"/>
    <property type="match status" value="1"/>
</dbReference>
<dbReference type="Proteomes" id="UP001501725">
    <property type="component" value="Unassembled WGS sequence"/>
</dbReference>
<dbReference type="RefSeq" id="WP_345254547.1">
    <property type="nucleotide sequence ID" value="NZ_BAABGY010000006.1"/>
</dbReference>
<comment type="caution">
    <text evidence="2">The sequence shown here is derived from an EMBL/GenBank/DDBJ whole genome shotgun (WGS) entry which is preliminary data.</text>
</comment>
<evidence type="ECO:0000313" key="2">
    <source>
        <dbReference type="EMBL" id="GAA4325637.1"/>
    </source>
</evidence>
<keyword evidence="3" id="KW-1185">Reference proteome</keyword>
<name>A0ABP8GJZ3_9BACT</name>
<evidence type="ECO:0000259" key="1">
    <source>
        <dbReference type="Pfam" id="PF13566"/>
    </source>
</evidence>
<dbReference type="EMBL" id="BAABGY010000006">
    <property type="protein sequence ID" value="GAA4325637.1"/>
    <property type="molecule type" value="Genomic_DNA"/>
</dbReference>
<sequence length="255" mass="29742">MLQTVLYDGSFDGWLCAVFDVYDYKFGNAEIVTEARFRGNLFGAAHTVRNDARHSARVWKGLEAKLSGDALKDVYRTFLSEADGAETVLLQYVQHVFAHTTSVETDFSHPAVLYVTQMGRKVWREQHRMEAFVRFQRTGDGLYYGFIEPDHDVLPLIAPHFTSRYADQRWLIYDGRRRYGLYYDGERTETVELRFDEAVGGGRAASPVYDPSEELYQQAWKQYFKSVNIPARKNSKLHLQHLPRRYWKYLTEKQG</sequence>
<organism evidence="2 3">
    <name type="scientific">Flaviaesturariibacter amylovorans</name>
    <dbReference type="NCBI Taxonomy" id="1084520"/>
    <lineage>
        <taxon>Bacteria</taxon>
        <taxon>Pseudomonadati</taxon>
        <taxon>Bacteroidota</taxon>
        <taxon>Chitinophagia</taxon>
        <taxon>Chitinophagales</taxon>
        <taxon>Chitinophagaceae</taxon>
        <taxon>Flaviaestuariibacter</taxon>
    </lineage>
</organism>
<accession>A0ABP8GJZ3</accession>